<evidence type="ECO:0000313" key="1">
    <source>
        <dbReference type="EMBL" id="MFC0863905.1"/>
    </source>
</evidence>
<reference evidence="1 2" key="1">
    <citation type="submission" date="2024-09" db="EMBL/GenBank/DDBJ databases">
        <authorList>
            <person name="Sun Q."/>
            <person name="Mori K."/>
        </authorList>
    </citation>
    <scope>NUCLEOTIDE SEQUENCE [LARGE SCALE GENOMIC DNA]</scope>
    <source>
        <strain evidence="1 2">TBRC 1851</strain>
    </source>
</reference>
<sequence length="99" mass="10899">MIRRLFYMALGACLAVWVMRKLQSLRPEHVARRAAGRAVTLADQLREFAGEVRRHAASRESELRAELGLGSVNRISSVDRSGAVDEIGAHGNDDAKDGR</sequence>
<name>A0ABV6U7N2_9ACTN</name>
<dbReference type="RefSeq" id="WP_394302035.1">
    <property type="nucleotide sequence ID" value="NZ_JBHMQT010000036.1"/>
</dbReference>
<dbReference type="Proteomes" id="UP001589870">
    <property type="component" value="Unassembled WGS sequence"/>
</dbReference>
<evidence type="ECO:0000313" key="2">
    <source>
        <dbReference type="Proteomes" id="UP001589870"/>
    </source>
</evidence>
<proteinExistence type="predicted"/>
<protein>
    <submittedName>
        <fullName evidence="1">Uncharacterized protein</fullName>
    </submittedName>
</protein>
<accession>A0ABV6U7N2</accession>
<comment type="caution">
    <text evidence="1">The sequence shown here is derived from an EMBL/GenBank/DDBJ whole genome shotgun (WGS) entry which is preliminary data.</text>
</comment>
<gene>
    <name evidence="1" type="ORF">ACFHYQ_16500</name>
</gene>
<organism evidence="1 2">
    <name type="scientific">Sphaerimonospora cavernae</name>
    <dbReference type="NCBI Taxonomy" id="1740611"/>
    <lineage>
        <taxon>Bacteria</taxon>
        <taxon>Bacillati</taxon>
        <taxon>Actinomycetota</taxon>
        <taxon>Actinomycetes</taxon>
        <taxon>Streptosporangiales</taxon>
        <taxon>Streptosporangiaceae</taxon>
        <taxon>Sphaerimonospora</taxon>
    </lineage>
</organism>
<dbReference type="EMBL" id="JBHMQT010000036">
    <property type="protein sequence ID" value="MFC0863905.1"/>
    <property type="molecule type" value="Genomic_DNA"/>
</dbReference>
<keyword evidence="2" id="KW-1185">Reference proteome</keyword>